<sequence length="123" mass="13240">MFQRTREKQKHSPADGIVQEVMTLLSGERREVGRKCDRSGRCSPDVATTTSRFLSHLKVPSSMASQVITAPLAPPHLLPNDFRVSPIDPLPAVSCGAPSTPPPATALRPYILVTTTSRPPCPG</sequence>
<comment type="caution">
    <text evidence="1">The sequence shown here is derived from an EMBL/GenBank/DDBJ whole genome shotgun (WGS) entry which is preliminary data.</text>
</comment>
<evidence type="ECO:0000313" key="1">
    <source>
        <dbReference type="EMBL" id="MPC44249.1"/>
    </source>
</evidence>
<evidence type="ECO:0000313" key="2">
    <source>
        <dbReference type="Proteomes" id="UP000324222"/>
    </source>
</evidence>
<reference evidence="1 2" key="1">
    <citation type="submission" date="2019-05" db="EMBL/GenBank/DDBJ databases">
        <title>Another draft genome of Portunus trituberculatus and its Hox gene families provides insights of decapod evolution.</title>
        <authorList>
            <person name="Jeong J.-H."/>
            <person name="Song I."/>
            <person name="Kim S."/>
            <person name="Choi T."/>
            <person name="Kim D."/>
            <person name="Ryu S."/>
            <person name="Kim W."/>
        </authorList>
    </citation>
    <scope>NUCLEOTIDE SEQUENCE [LARGE SCALE GENOMIC DNA]</scope>
    <source>
        <tissue evidence="1">Muscle</tissue>
    </source>
</reference>
<keyword evidence="2" id="KW-1185">Reference proteome</keyword>
<gene>
    <name evidence="1" type="ORF">E2C01_037918</name>
</gene>
<organism evidence="1 2">
    <name type="scientific">Portunus trituberculatus</name>
    <name type="common">Swimming crab</name>
    <name type="synonym">Neptunus trituberculatus</name>
    <dbReference type="NCBI Taxonomy" id="210409"/>
    <lineage>
        <taxon>Eukaryota</taxon>
        <taxon>Metazoa</taxon>
        <taxon>Ecdysozoa</taxon>
        <taxon>Arthropoda</taxon>
        <taxon>Crustacea</taxon>
        <taxon>Multicrustacea</taxon>
        <taxon>Malacostraca</taxon>
        <taxon>Eumalacostraca</taxon>
        <taxon>Eucarida</taxon>
        <taxon>Decapoda</taxon>
        <taxon>Pleocyemata</taxon>
        <taxon>Brachyura</taxon>
        <taxon>Eubrachyura</taxon>
        <taxon>Portunoidea</taxon>
        <taxon>Portunidae</taxon>
        <taxon>Portuninae</taxon>
        <taxon>Portunus</taxon>
    </lineage>
</organism>
<dbReference type="Proteomes" id="UP000324222">
    <property type="component" value="Unassembled WGS sequence"/>
</dbReference>
<protein>
    <submittedName>
        <fullName evidence="1">Uncharacterized protein</fullName>
    </submittedName>
</protein>
<dbReference type="AlphaFoldDB" id="A0A5B7FG84"/>
<proteinExistence type="predicted"/>
<dbReference type="EMBL" id="VSRR010006195">
    <property type="protein sequence ID" value="MPC44249.1"/>
    <property type="molecule type" value="Genomic_DNA"/>
</dbReference>
<accession>A0A5B7FG84</accession>
<name>A0A5B7FG84_PORTR</name>